<comment type="caution">
    <text evidence="5">The sequence shown here is derived from an EMBL/GenBank/DDBJ whole genome shotgun (WGS) entry which is preliminary data.</text>
</comment>
<evidence type="ECO:0000313" key="6">
    <source>
        <dbReference type="Proteomes" id="UP001265700"/>
    </source>
</evidence>
<keyword evidence="3" id="KW-0067">ATP-binding</keyword>
<dbReference type="PANTHER" id="PTHR42939:SF1">
    <property type="entry name" value="ABC TRANSPORTER ATP-BINDING PROTEIN ALBC-RELATED"/>
    <property type="match status" value="1"/>
</dbReference>
<dbReference type="SUPFAM" id="SSF52540">
    <property type="entry name" value="P-loop containing nucleoside triphosphate hydrolases"/>
    <property type="match status" value="1"/>
</dbReference>
<gene>
    <name evidence="5" type="ORF">J2W49_000672</name>
</gene>
<dbReference type="InterPro" id="IPR027417">
    <property type="entry name" value="P-loop_NTPase"/>
</dbReference>
<dbReference type="PROSITE" id="PS50893">
    <property type="entry name" value="ABC_TRANSPORTER_2"/>
    <property type="match status" value="1"/>
</dbReference>
<evidence type="ECO:0000256" key="1">
    <source>
        <dbReference type="ARBA" id="ARBA00022448"/>
    </source>
</evidence>
<keyword evidence="6" id="KW-1185">Reference proteome</keyword>
<dbReference type="Gene3D" id="3.40.50.300">
    <property type="entry name" value="P-loop containing nucleotide triphosphate hydrolases"/>
    <property type="match status" value="1"/>
</dbReference>
<proteinExistence type="predicted"/>
<evidence type="ECO:0000259" key="4">
    <source>
        <dbReference type="PROSITE" id="PS50893"/>
    </source>
</evidence>
<protein>
    <submittedName>
        <fullName evidence="5">ABC-type multidrug transport system ATPase subunit</fullName>
    </submittedName>
</protein>
<evidence type="ECO:0000256" key="2">
    <source>
        <dbReference type="ARBA" id="ARBA00022741"/>
    </source>
</evidence>
<dbReference type="PANTHER" id="PTHR42939">
    <property type="entry name" value="ABC TRANSPORTER ATP-BINDING PROTEIN ALBC-RELATED"/>
    <property type="match status" value="1"/>
</dbReference>
<keyword evidence="1" id="KW-0813">Transport</keyword>
<dbReference type="Pfam" id="PF00005">
    <property type="entry name" value="ABC_tran"/>
    <property type="match status" value="1"/>
</dbReference>
<dbReference type="InterPro" id="IPR051782">
    <property type="entry name" value="ABC_Transporter_VariousFunc"/>
</dbReference>
<evidence type="ECO:0000256" key="3">
    <source>
        <dbReference type="ARBA" id="ARBA00022840"/>
    </source>
</evidence>
<dbReference type="InterPro" id="IPR003439">
    <property type="entry name" value="ABC_transporter-like_ATP-bd"/>
</dbReference>
<dbReference type="Proteomes" id="UP001265700">
    <property type="component" value="Unassembled WGS sequence"/>
</dbReference>
<dbReference type="RefSeq" id="WP_310311587.1">
    <property type="nucleotide sequence ID" value="NZ_JAVDWU010000001.1"/>
</dbReference>
<name>A0ABU1WHJ6_9BURK</name>
<dbReference type="EMBL" id="JAVDWU010000001">
    <property type="protein sequence ID" value="MDR7148744.1"/>
    <property type="molecule type" value="Genomic_DNA"/>
</dbReference>
<reference evidence="5 6" key="1">
    <citation type="submission" date="2023-07" db="EMBL/GenBank/DDBJ databases">
        <title>Sorghum-associated microbial communities from plants grown in Nebraska, USA.</title>
        <authorList>
            <person name="Schachtman D."/>
        </authorList>
    </citation>
    <scope>NUCLEOTIDE SEQUENCE [LARGE SCALE GENOMIC DNA]</scope>
    <source>
        <strain evidence="5 6">4249</strain>
    </source>
</reference>
<organism evidence="5 6">
    <name type="scientific">Hydrogenophaga palleronii</name>
    <dbReference type="NCBI Taxonomy" id="65655"/>
    <lineage>
        <taxon>Bacteria</taxon>
        <taxon>Pseudomonadati</taxon>
        <taxon>Pseudomonadota</taxon>
        <taxon>Betaproteobacteria</taxon>
        <taxon>Burkholderiales</taxon>
        <taxon>Comamonadaceae</taxon>
        <taxon>Hydrogenophaga</taxon>
    </lineage>
</organism>
<accession>A0ABU1WHJ6</accession>
<evidence type="ECO:0000313" key="5">
    <source>
        <dbReference type="EMBL" id="MDR7148744.1"/>
    </source>
</evidence>
<feature type="domain" description="ABC transporter" evidence="4">
    <location>
        <begin position="9"/>
        <end position="208"/>
    </location>
</feature>
<keyword evidence="2" id="KW-0547">Nucleotide-binding</keyword>
<sequence length="208" mass="22797">MDQPPKTMISVADLCFSWSERPLFEKLTFEVPAGVSLVVGDDGVGKSTLLALLAGALSPRSGRIAINGISQAEHPDACRQNVFWIDPHTDAHNAITAKDFLKRQNEQFPHFDSRRVASLVHGFSLEPHMAKPLYMLSTGSRRKVWWVAAFAAHAPVVLLDQPFAALDGPSSRFLCELLDEAAEHTDRAWLLADHGAPQGVLPKAVIEL</sequence>